<dbReference type="WBParaSite" id="L893_g3516.t1">
    <property type="protein sequence ID" value="L893_g3516.t1"/>
    <property type="gene ID" value="L893_g3516"/>
</dbReference>
<keyword evidence="3" id="KW-1185">Reference proteome</keyword>
<sequence>MLPLRIESALFLHHVESMYRRVRSSDHWKRLPSQESTSPKSSPPPASPASNVPIDPKLEDNMPSTPSRESSEATPATAPATRERRSKANSNKAWASLMPAKRGKNSDDEEEPEAPKAATATPSTRGAAKRTRAKKTSPVPAKQAKKESPPPPLTPQSDKGEGTDESGATMEAPEELVPDHDTGMIKLSKMEEGYFDEEEMEDDEDSHDYFDDPNDEDFGAESMTPPKKAARGKAGAKATATPAARGSRSARGGVPTPQSRAKVAPRAVPASPATGSGPTSLSAPALRTVTSTSGPIVVSRNATTVLSSTGKPLKIVKLNGTAVRGARLVGQRIVTTTSAPSVPASGDAPTTSAAQVSIFRPVSGGSGDDVVSSMASSVSKEVSEITQKFKDRVIPGHSVAEFNKIIDTLKGELIRVTEDRQRMAANHRETVDQMQLNHSTLIDIKESRIRQLEQQVEQLQKKLQTSVDNHLIQLLGNESSTNV</sequence>
<evidence type="ECO:0000313" key="4">
    <source>
        <dbReference type="WBParaSite" id="L893_g3516.t1"/>
    </source>
</evidence>
<keyword evidence="1" id="KW-0175">Coiled coil</keyword>
<feature type="compositionally biased region" description="Polar residues" evidence="2">
    <location>
        <begin position="273"/>
        <end position="285"/>
    </location>
</feature>
<evidence type="ECO:0000256" key="1">
    <source>
        <dbReference type="SAM" id="Coils"/>
    </source>
</evidence>
<accession>A0A1I8A9M9</accession>
<proteinExistence type="predicted"/>
<feature type="compositionally biased region" description="Basic and acidic residues" evidence="2">
    <location>
        <begin position="177"/>
        <end position="192"/>
    </location>
</feature>
<dbReference type="Proteomes" id="UP000095287">
    <property type="component" value="Unplaced"/>
</dbReference>
<evidence type="ECO:0000313" key="3">
    <source>
        <dbReference type="Proteomes" id="UP000095287"/>
    </source>
</evidence>
<name>A0A1I8A9M9_9BILA</name>
<reference evidence="4" key="1">
    <citation type="submission" date="2016-11" db="UniProtKB">
        <authorList>
            <consortium name="WormBaseParasite"/>
        </authorList>
    </citation>
    <scope>IDENTIFICATION</scope>
</reference>
<feature type="coiled-coil region" evidence="1">
    <location>
        <begin position="442"/>
        <end position="469"/>
    </location>
</feature>
<feature type="compositionally biased region" description="Low complexity" evidence="2">
    <location>
        <begin position="224"/>
        <end position="246"/>
    </location>
</feature>
<feature type="compositionally biased region" description="Acidic residues" evidence="2">
    <location>
        <begin position="193"/>
        <end position="219"/>
    </location>
</feature>
<feature type="region of interest" description="Disordered" evidence="2">
    <location>
        <begin position="23"/>
        <end position="285"/>
    </location>
</feature>
<dbReference type="AlphaFoldDB" id="A0A1I8A9M9"/>
<organism evidence="3 4">
    <name type="scientific">Steinernema glaseri</name>
    <dbReference type="NCBI Taxonomy" id="37863"/>
    <lineage>
        <taxon>Eukaryota</taxon>
        <taxon>Metazoa</taxon>
        <taxon>Ecdysozoa</taxon>
        <taxon>Nematoda</taxon>
        <taxon>Chromadorea</taxon>
        <taxon>Rhabditida</taxon>
        <taxon>Tylenchina</taxon>
        <taxon>Panagrolaimomorpha</taxon>
        <taxon>Strongyloidoidea</taxon>
        <taxon>Steinernematidae</taxon>
        <taxon>Steinernema</taxon>
    </lineage>
</organism>
<evidence type="ECO:0000256" key="2">
    <source>
        <dbReference type="SAM" id="MobiDB-lite"/>
    </source>
</evidence>
<protein>
    <submittedName>
        <fullName evidence="4">DNA helicase</fullName>
    </submittedName>
</protein>
<feature type="compositionally biased region" description="Low complexity" evidence="2">
    <location>
        <begin position="115"/>
        <end position="124"/>
    </location>
</feature>